<dbReference type="EMBL" id="JRYR02000001">
    <property type="protein sequence ID" value="OHX65115.1"/>
    <property type="molecule type" value="Genomic_DNA"/>
</dbReference>
<name>A0A1S1YWC5_FLAPC</name>
<feature type="chain" id="PRO_5010265930" description="Porin" evidence="1">
    <location>
        <begin position="20"/>
        <end position="385"/>
    </location>
</feature>
<comment type="caution">
    <text evidence="2">The sequence shown here is derived from an EMBL/GenBank/DDBJ whole genome shotgun (WGS) entry which is preliminary data.</text>
</comment>
<evidence type="ECO:0000256" key="1">
    <source>
        <dbReference type="SAM" id="SignalP"/>
    </source>
</evidence>
<keyword evidence="3" id="KW-1185">Reference proteome</keyword>
<evidence type="ECO:0008006" key="4">
    <source>
        <dbReference type="Google" id="ProtNLM"/>
    </source>
</evidence>
<dbReference type="OrthoDB" id="625456at2"/>
<keyword evidence="1" id="KW-0732">Signal</keyword>
<protein>
    <recommendedName>
        <fullName evidence="4">Porin</fullName>
    </recommendedName>
</protein>
<proteinExistence type="predicted"/>
<dbReference type="RefSeq" id="WP_044226452.1">
    <property type="nucleotide sequence ID" value="NZ_JRYR02000001.1"/>
</dbReference>
<evidence type="ECO:0000313" key="3">
    <source>
        <dbReference type="Proteomes" id="UP000179797"/>
    </source>
</evidence>
<dbReference type="SUPFAM" id="SSF56935">
    <property type="entry name" value="Porins"/>
    <property type="match status" value="1"/>
</dbReference>
<evidence type="ECO:0000313" key="2">
    <source>
        <dbReference type="EMBL" id="OHX65115.1"/>
    </source>
</evidence>
<sequence>MKKYLLLSFFFFSTLSIFGQDKPEVHFGGALRFNYNNSSWKEGHQQRGGDFGYDMFSLRPEAKYKGIGLKADLRIYSDAFGGFFMKSGWFDYDFTEEDQIQLGLTQVPFGITTYNSHNWFFSLNYYLGLEDDHDMGVKYTHSNDSWEYSVAFFKNAEELSFGSYSDASNSRYSYDLGSIDENGDGTLQYRNKETNQLNLNVLKKLKTGEFAHKVGVSGMYGGMYNLDTKGMGNHWAAAAYYELDVKKWNLKAQVSHYKKNADAPDGERTDVVALTAYGAPYLVAAEATTYTLGLSFTQPVEWGPVSSLVFYNDFGFMDKTEASFYDSYQNVTGCMITAGPVYTYIDAAAGKNQSWLGPNYNTALAYGDADAEWHMRFNINFGLYF</sequence>
<dbReference type="Proteomes" id="UP000179797">
    <property type="component" value="Unassembled WGS sequence"/>
</dbReference>
<dbReference type="STRING" id="915059.NH26_01475"/>
<organism evidence="2 3">
    <name type="scientific">Flammeovirga pacifica</name>
    <dbReference type="NCBI Taxonomy" id="915059"/>
    <lineage>
        <taxon>Bacteria</taxon>
        <taxon>Pseudomonadati</taxon>
        <taxon>Bacteroidota</taxon>
        <taxon>Cytophagia</taxon>
        <taxon>Cytophagales</taxon>
        <taxon>Flammeovirgaceae</taxon>
        <taxon>Flammeovirga</taxon>
    </lineage>
</organism>
<gene>
    <name evidence="2" type="ORF">NH26_01475</name>
</gene>
<feature type="signal peptide" evidence="1">
    <location>
        <begin position="1"/>
        <end position="19"/>
    </location>
</feature>
<dbReference type="AlphaFoldDB" id="A0A1S1YWC5"/>
<reference evidence="2 3" key="1">
    <citation type="journal article" date="2012" name="Int. J. Syst. Evol. Microbiol.">
        <title>Flammeovirga pacifica sp. nov., isolated from deep-sea sediment.</title>
        <authorList>
            <person name="Xu H."/>
            <person name="Fu Y."/>
            <person name="Yang N."/>
            <person name="Ding Z."/>
            <person name="Lai Q."/>
            <person name="Zeng R."/>
        </authorList>
    </citation>
    <scope>NUCLEOTIDE SEQUENCE [LARGE SCALE GENOMIC DNA]</scope>
    <source>
        <strain evidence="3">DSM 24597 / LMG 26175 / WPAGA1</strain>
    </source>
</reference>
<accession>A0A1S1YWC5</accession>